<organism evidence="1 2">
    <name type="scientific">Acidianus brierleyi</name>
    <dbReference type="NCBI Taxonomy" id="41673"/>
    <lineage>
        <taxon>Archaea</taxon>
        <taxon>Thermoproteota</taxon>
        <taxon>Thermoprotei</taxon>
        <taxon>Sulfolobales</taxon>
        <taxon>Sulfolobaceae</taxon>
        <taxon>Acidianus</taxon>
    </lineage>
</organism>
<dbReference type="RefSeq" id="WP_110269401.1">
    <property type="nucleotide sequence ID" value="NZ_CP029289.2"/>
</dbReference>
<sequence length="194" mass="22703">MNYDERTTAEAIIEIYFNLYAFRESISNYQITYENDWSILKGKEGSYISKEFDTYAILIYPTNAPDDLLNAFSNKISKIDKFREILYKPKYWREYITLHLNGNKIFTGNDLNLFPFNGEDIVNDLLNSEGIEFITLDDELRIATHLERPINSDTLSRALNKLLVSLSLYYRIKEAQEDIALKLTKEILDSIRNS</sequence>
<keyword evidence="2" id="KW-1185">Reference proteome</keyword>
<protein>
    <submittedName>
        <fullName evidence="1">Uncharacterized protein</fullName>
    </submittedName>
</protein>
<dbReference type="AlphaFoldDB" id="A0A2U9IBX8"/>
<dbReference type="KEGG" id="abri:DFR85_01705"/>
<gene>
    <name evidence="1" type="ORF">DFR85_01705</name>
</gene>
<evidence type="ECO:0000313" key="1">
    <source>
        <dbReference type="EMBL" id="AWR93517.1"/>
    </source>
</evidence>
<dbReference type="OrthoDB" id="36571at2157"/>
<dbReference type="Proteomes" id="UP000248044">
    <property type="component" value="Chromosome"/>
</dbReference>
<dbReference type="GeneID" id="36830831"/>
<accession>A0A2U9IBX8</accession>
<reference evidence="1 2" key="1">
    <citation type="submission" date="2018-05" db="EMBL/GenBank/DDBJ databases">
        <title>Complete Genome Sequences of Extremely Thermoacidophilic, Metal-Mobilizing Type-Strain Members of the Archaeal Family Sulfolobaceae: Acidianus brierleyi DSM-1651T, Acidianus sulfidivorans DSM-18786T, Metallosphaera hakonensis DSM-7519T, and Metallosphaera prunae DSM-10039T.</title>
        <authorList>
            <person name="Counts J.A."/>
            <person name="Kelly R.M."/>
        </authorList>
    </citation>
    <scope>NUCLEOTIDE SEQUENCE [LARGE SCALE GENOMIC DNA]</scope>
    <source>
        <strain evidence="1 2">DSM 1651</strain>
    </source>
</reference>
<name>A0A2U9IBX8_9CREN</name>
<evidence type="ECO:0000313" key="2">
    <source>
        <dbReference type="Proteomes" id="UP000248044"/>
    </source>
</evidence>
<proteinExistence type="predicted"/>
<dbReference type="EMBL" id="CP029289">
    <property type="protein sequence ID" value="AWR93517.1"/>
    <property type="molecule type" value="Genomic_DNA"/>
</dbReference>